<evidence type="ECO:0000313" key="4">
    <source>
        <dbReference type="Proteomes" id="UP000033121"/>
    </source>
</evidence>
<protein>
    <submittedName>
        <fullName evidence="3">Peptidase M56 family protein</fullName>
    </submittedName>
</protein>
<organism evidence="3 4">
    <name type="scientific">Flavihumibacter petaseus NBRC 106054</name>
    <dbReference type="NCBI Taxonomy" id="1220578"/>
    <lineage>
        <taxon>Bacteria</taxon>
        <taxon>Pseudomonadati</taxon>
        <taxon>Bacteroidota</taxon>
        <taxon>Chitinophagia</taxon>
        <taxon>Chitinophagales</taxon>
        <taxon>Chitinophagaceae</taxon>
        <taxon>Flavihumibacter</taxon>
    </lineage>
</organism>
<sequence>MTSYLLSVALIITGCLAFYKLLLQKETFFRINRLVLMACLLIAFTLPLVPVPQQLSFRRAETTTSTAPLRQQLPVPIATETNQKDKEVVTLPATQKADEPVISPVQVLKWLMIIYWFGVAAFGLNFLIQIIALVFRAYRNPAIIDGKFRIVEVTGDKPPCSFGYNIFINPAQYDWDTYNQILQHEKVHARQKHTVDLIAAELVLVFQWFNPFAWIYRKEIESNLEYLTDNVLICDEAVEPSGYQISLLKVSTPQLPLNITCNYNQSLLKKRIAMMNAKQSNFHTTWKYLFLLPVFVIFASLLNKPVAHTLQQGNTNNITQKATAPAATREPATEGYWFATIKGDNVNIQFREEEDEHNSYNGSTFKLSELSTLPKGTTGTFTLKREAGTMEFTGKFEGNQGMGKYKFVADKSYGADMNKDLSETLSERDLMVFYFIDIKRSYVKMLKQEGYKDLSKDNIIPLAALKIDADYIRSIKESGLKGLDLQEMIPFKSLGIDKKYIQEIRNAGYKDITPDQLIAFKSQGIDGSYITKLDKAKGNNGSTSGSRDPDDLVAYKSLQIDDSYVAELGKAGLTDIPHSDLIALKSVGVTPEFVKSVTALGYKNIKSSELIPLKSLNITPEYIKGFQALGYKQIDLDDLIPMKSLGITPEYVKSFQALGYKDIDPSDLIPVKSQNITPEFIKGFEDAGFKDIRLQEFVSLKAVGVTPEYIRQMKEKGFNYSDVTKYITLKSLD</sequence>
<accession>A0A0E9MW30</accession>
<dbReference type="OrthoDB" id="1522859at2"/>
<feature type="transmembrane region" description="Helical" evidence="1">
    <location>
        <begin position="34"/>
        <end position="51"/>
    </location>
</feature>
<name>A0A0E9MW30_9BACT</name>
<evidence type="ECO:0000259" key="2">
    <source>
        <dbReference type="Pfam" id="PF05569"/>
    </source>
</evidence>
<dbReference type="EMBL" id="BBWV01000001">
    <property type="protein sequence ID" value="GAO41927.1"/>
    <property type="molecule type" value="Genomic_DNA"/>
</dbReference>
<dbReference type="InterPro" id="IPR008756">
    <property type="entry name" value="Peptidase_M56"/>
</dbReference>
<evidence type="ECO:0000313" key="3">
    <source>
        <dbReference type="EMBL" id="GAO41927.1"/>
    </source>
</evidence>
<gene>
    <name evidence="3" type="ORF">FPE01S_01_09420</name>
</gene>
<dbReference type="InterPro" id="IPR052173">
    <property type="entry name" value="Beta-lactam_resp_regulator"/>
</dbReference>
<feature type="domain" description="Peptidase M56" evidence="2">
    <location>
        <begin position="38"/>
        <end position="275"/>
    </location>
</feature>
<proteinExistence type="predicted"/>
<dbReference type="STRING" id="1220578.FPE01S_01_09420"/>
<feature type="transmembrane region" description="Helical" evidence="1">
    <location>
        <begin position="113"/>
        <end position="135"/>
    </location>
</feature>
<dbReference type="AlphaFoldDB" id="A0A0E9MW30"/>
<dbReference type="CDD" id="cd07341">
    <property type="entry name" value="M56_BlaR1_MecR1_like"/>
    <property type="match status" value="1"/>
</dbReference>
<comment type="caution">
    <text evidence="3">The sequence shown here is derived from an EMBL/GenBank/DDBJ whole genome shotgun (WGS) entry which is preliminary data.</text>
</comment>
<dbReference type="RefSeq" id="WP_046367702.1">
    <property type="nucleotide sequence ID" value="NZ_BBWV01000001.1"/>
</dbReference>
<evidence type="ECO:0000256" key="1">
    <source>
        <dbReference type="SAM" id="Phobius"/>
    </source>
</evidence>
<keyword evidence="1" id="KW-1133">Transmembrane helix</keyword>
<feature type="transmembrane region" description="Helical" evidence="1">
    <location>
        <begin position="6"/>
        <end position="22"/>
    </location>
</feature>
<dbReference type="Pfam" id="PF05569">
    <property type="entry name" value="Peptidase_M56"/>
    <property type="match status" value="1"/>
</dbReference>
<feature type="transmembrane region" description="Helical" evidence="1">
    <location>
        <begin position="285"/>
        <end position="302"/>
    </location>
</feature>
<dbReference type="PANTHER" id="PTHR34978:SF3">
    <property type="entry name" value="SLR0241 PROTEIN"/>
    <property type="match status" value="1"/>
</dbReference>
<keyword evidence="4" id="KW-1185">Reference proteome</keyword>
<dbReference type="Proteomes" id="UP000033121">
    <property type="component" value="Unassembled WGS sequence"/>
</dbReference>
<dbReference type="PANTHER" id="PTHR34978">
    <property type="entry name" value="POSSIBLE SENSOR-TRANSDUCER PROTEIN BLAR"/>
    <property type="match status" value="1"/>
</dbReference>
<keyword evidence="1" id="KW-0472">Membrane</keyword>
<reference evidence="3 4" key="1">
    <citation type="submission" date="2015-04" db="EMBL/GenBank/DDBJ databases">
        <title>Whole genome shotgun sequence of Flavihumibacter petaseus NBRC 106054.</title>
        <authorList>
            <person name="Miyazawa S."/>
            <person name="Hosoyama A."/>
            <person name="Hashimoto M."/>
            <person name="Noguchi M."/>
            <person name="Tsuchikane K."/>
            <person name="Ohji S."/>
            <person name="Yamazoe A."/>
            <person name="Ichikawa N."/>
            <person name="Kimura A."/>
            <person name="Fujita N."/>
        </authorList>
    </citation>
    <scope>NUCLEOTIDE SEQUENCE [LARGE SCALE GENOMIC DNA]</scope>
    <source>
        <strain evidence="3 4">NBRC 106054</strain>
    </source>
</reference>
<keyword evidence="1" id="KW-0812">Transmembrane</keyword>